<dbReference type="Proteomes" id="UP000287651">
    <property type="component" value="Unassembled WGS sequence"/>
</dbReference>
<name>A0A426Z5Z7_ENSVE</name>
<dbReference type="EMBL" id="AMZH03008238">
    <property type="protein sequence ID" value="RRT59376.1"/>
    <property type="molecule type" value="Genomic_DNA"/>
</dbReference>
<gene>
    <name evidence="1" type="ORF">B296_00043909</name>
</gene>
<comment type="caution">
    <text evidence="1">The sequence shown here is derived from an EMBL/GenBank/DDBJ whole genome shotgun (WGS) entry which is preliminary data.</text>
</comment>
<reference evidence="1 2" key="1">
    <citation type="journal article" date="2014" name="Agronomy (Basel)">
        <title>A Draft Genome Sequence for Ensete ventricosum, the Drought-Tolerant Tree Against Hunger.</title>
        <authorList>
            <person name="Harrison J."/>
            <person name="Moore K.A."/>
            <person name="Paszkiewicz K."/>
            <person name="Jones T."/>
            <person name="Grant M."/>
            <person name="Ambacheew D."/>
            <person name="Muzemil S."/>
            <person name="Studholme D.J."/>
        </authorList>
    </citation>
    <scope>NUCLEOTIDE SEQUENCE [LARGE SCALE GENOMIC DNA]</scope>
</reference>
<sequence length="95" mass="10823">MGRGSEIRGQDAVFSLYADPLRHVGSWGDARHETGREDEDGRAGVGVDREKFADDRNPIAAERVWVGPALRTDLYLTQKAYTSHYKRYDCETYEN</sequence>
<accession>A0A426Z5Z7</accession>
<evidence type="ECO:0000313" key="1">
    <source>
        <dbReference type="EMBL" id="RRT59376.1"/>
    </source>
</evidence>
<evidence type="ECO:0000313" key="2">
    <source>
        <dbReference type="Proteomes" id="UP000287651"/>
    </source>
</evidence>
<protein>
    <submittedName>
        <fullName evidence="1">Uncharacterized protein</fullName>
    </submittedName>
</protein>
<proteinExistence type="predicted"/>
<organism evidence="1 2">
    <name type="scientific">Ensete ventricosum</name>
    <name type="common">Abyssinian banana</name>
    <name type="synonym">Musa ensete</name>
    <dbReference type="NCBI Taxonomy" id="4639"/>
    <lineage>
        <taxon>Eukaryota</taxon>
        <taxon>Viridiplantae</taxon>
        <taxon>Streptophyta</taxon>
        <taxon>Embryophyta</taxon>
        <taxon>Tracheophyta</taxon>
        <taxon>Spermatophyta</taxon>
        <taxon>Magnoliopsida</taxon>
        <taxon>Liliopsida</taxon>
        <taxon>Zingiberales</taxon>
        <taxon>Musaceae</taxon>
        <taxon>Ensete</taxon>
    </lineage>
</organism>
<dbReference type="AlphaFoldDB" id="A0A426Z5Z7"/>